<dbReference type="Proteomes" id="UP000321523">
    <property type="component" value="Unassembled WGS sequence"/>
</dbReference>
<dbReference type="Gene3D" id="2.60.40.1880">
    <property type="entry name" value="Invasion associated locus B (IalB) protein"/>
    <property type="match status" value="1"/>
</dbReference>
<dbReference type="AlphaFoldDB" id="A0A512DQT8"/>
<dbReference type="Pfam" id="PF06776">
    <property type="entry name" value="IalB"/>
    <property type="match status" value="1"/>
</dbReference>
<gene>
    <name evidence="2" type="ORF">SAE02_29990</name>
</gene>
<evidence type="ECO:0000313" key="3">
    <source>
        <dbReference type="Proteomes" id="UP000321523"/>
    </source>
</evidence>
<feature type="chain" id="PRO_5021953164" description="Invasion associated locus B family protein" evidence="1">
    <location>
        <begin position="32"/>
        <end position="177"/>
    </location>
</feature>
<sequence length="177" mass="18920">MLSNARLSGIRSGLGAALIAFAALAAGPAAAADETKRYDDWELQCRDRVPEGAPKCIITQNVVAEESKLGLLSAAIYFRPGVNTPSLGFNLAPQAVKEAGMVLQIDTKPALELPIQSCNPNVCLVRATLRDQVLNMFRSGNRGIVGFKIPPDQRIAAQLSLKGFGNAYKALEQRKGN</sequence>
<proteinExistence type="predicted"/>
<name>A0A512DQT8_9PROT</name>
<comment type="caution">
    <text evidence="2">The sequence shown here is derived from an EMBL/GenBank/DDBJ whole genome shotgun (WGS) entry which is preliminary data.</text>
</comment>
<organism evidence="2 3">
    <name type="scientific">Skermanella aerolata</name>
    <dbReference type="NCBI Taxonomy" id="393310"/>
    <lineage>
        <taxon>Bacteria</taxon>
        <taxon>Pseudomonadati</taxon>
        <taxon>Pseudomonadota</taxon>
        <taxon>Alphaproteobacteria</taxon>
        <taxon>Rhodospirillales</taxon>
        <taxon>Azospirillaceae</taxon>
        <taxon>Skermanella</taxon>
    </lineage>
</organism>
<keyword evidence="1" id="KW-0732">Signal</keyword>
<dbReference type="InterPro" id="IPR010642">
    <property type="entry name" value="Invasion_prot_B"/>
</dbReference>
<dbReference type="EMBL" id="BJYZ01000013">
    <property type="protein sequence ID" value="GEO38851.1"/>
    <property type="molecule type" value="Genomic_DNA"/>
</dbReference>
<accession>A0A512DQT8</accession>
<dbReference type="RefSeq" id="WP_052831136.1">
    <property type="nucleotide sequence ID" value="NZ_BJYZ01000013.1"/>
</dbReference>
<evidence type="ECO:0008006" key="4">
    <source>
        <dbReference type="Google" id="ProtNLM"/>
    </source>
</evidence>
<feature type="signal peptide" evidence="1">
    <location>
        <begin position="1"/>
        <end position="31"/>
    </location>
</feature>
<dbReference type="InterPro" id="IPR038696">
    <property type="entry name" value="IalB_sf"/>
</dbReference>
<protein>
    <recommendedName>
        <fullName evidence="4">Invasion associated locus B family protein</fullName>
    </recommendedName>
</protein>
<reference evidence="2 3" key="1">
    <citation type="submission" date="2019-07" db="EMBL/GenBank/DDBJ databases">
        <title>Whole genome shotgun sequence of Skermanella aerolata NBRC 106429.</title>
        <authorList>
            <person name="Hosoyama A."/>
            <person name="Uohara A."/>
            <person name="Ohji S."/>
            <person name="Ichikawa N."/>
        </authorList>
    </citation>
    <scope>NUCLEOTIDE SEQUENCE [LARGE SCALE GENOMIC DNA]</scope>
    <source>
        <strain evidence="2 3">NBRC 106429</strain>
    </source>
</reference>
<evidence type="ECO:0000256" key="1">
    <source>
        <dbReference type="SAM" id="SignalP"/>
    </source>
</evidence>
<evidence type="ECO:0000313" key="2">
    <source>
        <dbReference type="EMBL" id="GEO38851.1"/>
    </source>
</evidence>
<keyword evidence="3" id="KW-1185">Reference proteome</keyword>
<dbReference type="OrthoDB" id="9814802at2"/>